<gene>
    <name evidence="2" type="ORF">MVI01_69780</name>
</gene>
<evidence type="ECO:0000313" key="2">
    <source>
        <dbReference type="EMBL" id="GEL75194.1"/>
    </source>
</evidence>
<dbReference type="NCBIfam" id="TIGR01641">
    <property type="entry name" value="phageSPP1_gp7"/>
    <property type="match status" value="1"/>
</dbReference>
<comment type="caution">
    <text evidence="2">The sequence shown here is derived from an EMBL/GenBank/DDBJ whole genome shotgun (WGS) entry which is preliminary data.</text>
</comment>
<protein>
    <recommendedName>
        <fullName evidence="1">Phage head morphogenesis domain-containing protein</fullName>
    </recommendedName>
</protein>
<dbReference type="AlphaFoldDB" id="A0A511HP89"/>
<evidence type="ECO:0000313" key="3">
    <source>
        <dbReference type="Proteomes" id="UP000321224"/>
    </source>
</evidence>
<accession>A0A511HP89</accession>
<sequence>MGVGLAHMGRLGNAWRALFGPGDTAAQSAGGLLAGVLTTTQAPRRGTREVLQAYKRSPWVHSLFRRVAEDVASIPWQVYAAPGRRGKSVSRSLHGARGDVRARMVGRAVATGDLRPVDAHPFLDVLAACNPALGAHDTWTVAQLHLDLVGQAPLVWERNALGQPLELWPVAPHWIAEVPRVGFPYYRASWSGWQRNLPEADVLWLRGPDPEHPYARGTSYGEALGDEMDVGELRARYAKNFFYNDATPAALVSLEGASKDQLLAIKADWDADHRGPGRNGRPRFTGTKMQYQALTQSLKDMQLKEQREEDRDIVREVLGVPPEILGVLENSNRSTIDSAEYLYMRGVVVPRKERQRVALERVLRESYDERLVLGFVSPVPEDAAAQRAHMVSVPSAFTVNEHRTAGGRPALEDGAGEALYVPPSPGLGFGSLGLSAGKEDPAWARRAGGRGRPVRKAVDPVEVALEALRPEFLSEEVGPVNDEAYEAWAQQALDQLGTGARFDMRNPLVREALERAAGERIALINETTAQALRSELAAGAAAGEGVRELANRVEDVFEDAEGYRARRIARTEVVGLSNSANFEAWRQSDVVEGKEWLSVRDGSTRDSHRKLDGVVVGLDEPFVTSGGRKAQHPGGFGVAEEDINCRCTGLPKVADPDKAVRALTEEAKAALWKAFDEALVPWEDALEDALKRGFQAQKAAVLAAIGGES</sequence>
<feature type="domain" description="Phage head morphogenesis" evidence="1">
    <location>
        <begin position="532"/>
        <end position="648"/>
    </location>
</feature>
<organism evidence="2 3">
    <name type="scientific">Myxococcus virescens</name>
    <dbReference type="NCBI Taxonomy" id="83456"/>
    <lineage>
        <taxon>Bacteria</taxon>
        <taxon>Pseudomonadati</taxon>
        <taxon>Myxococcota</taxon>
        <taxon>Myxococcia</taxon>
        <taxon>Myxococcales</taxon>
        <taxon>Cystobacterineae</taxon>
        <taxon>Myxococcaceae</taxon>
        <taxon>Myxococcus</taxon>
    </lineage>
</organism>
<dbReference type="EMBL" id="BJVY01000063">
    <property type="protein sequence ID" value="GEL75194.1"/>
    <property type="molecule type" value="Genomic_DNA"/>
</dbReference>
<dbReference type="Pfam" id="PF04860">
    <property type="entry name" value="Phage_portal"/>
    <property type="match status" value="1"/>
</dbReference>
<dbReference type="Proteomes" id="UP000321224">
    <property type="component" value="Unassembled WGS sequence"/>
</dbReference>
<name>A0A511HP89_9BACT</name>
<dbReference type="InterPro" id="IPR006528">
    <property type="entry name" value="Phage_head_morphogenesis_dom"/>
</dbReference>
<evidence type="ECO:0000259" key="1">
    <source>
        <dbReference type="Pfam" id="PF04233"/>
    </source>
</evidence>
<reference evidence="2 3" key="1">
    <citation type="submission" date="2019-07" db="EMBL/GenBank/DDBJ databases">
        <title>Whole genome shotgun sequence of Myxococcus virescens NBRC 100334.</title>
        <authorList>
            <person name="Hosoyama A."/>
            <person name="Uohara A."/>
            <person name="Ohji S."/>
            <person name="Ichikawa N."/>
        </authorList>
    </citation>
    <scope>NUCLEOTIDE SEQUENCE [LARGE SCALE GENOMIC DNA]</scope>
    <source>
        <strain evidence="2 3">NBRC 100334</strain>
    </source>
</reference>
<proteinExistence type="predicted"/>
<dbReference type="InterPro" id="IPR006944">
    <property type="entry name" value="Phage/GTA_portal"/>
</dbReference>
<dbReference type="Pfam" id="PF04233">
    <property type="entry name" value="Phage_Mu_F"/>
    <property type="match status" value="1"/>
</dbReference>